<protein>
    <submittedName>
        <fullName evidence="1">Uncharacterized protein</fullName>
    </submittedName>
</protein>
<gene>
    <name evidence="1" type="ORF">H0235_015213</name>
</gene>
<evidence type="ECO:0000313" key="2">
    <source>
        <dbReference type="Proteomes" id="UP000600918"/>
    </source>
</evidence>
<organism evidence="1 2">
    <name type="scientific">Vespula pensylvanica</name>
    <name type="common">Western yellow jacket</name>
    <name type="synonym">Wasp</name>
    <dbReference type="NCBI Taxonomy" id="30213"/>
    <lineage>
        <taxon>Eukaryota</taxon>
        <taxon>Metazoa</taxon>
        <taxon>Ecdysozoa</taxon>
        <taxon>Arthropoda</taxon>
        <taxon>Hexapoda</taxon>
        <taxon>Insecta</taxon>
        <taxon>Pterygota</taxon>
        <taxon>Neoptera</taxon>
        <taxon>Endopterygota</taxon>
        <taxon>Hymenoptera</taxon>
        <taxon>Apocrita</taxon>
        <taxon>Aculeata</taxon>
        <taxon>Vespoidea</taxon>
        <taxon>Vespidae</taxon>
        <taxon>Vespinae</taxon>
        <taxon>Vespula</taxon>
    </lineage>
</organism>
<dbReference type="AlphaFoldDB" id="A0A834K9J1"/>
<reference evidence="1" key="1">
    <citation type="journal article" date="2020" name="G3 (Bethesda)">
        <title>High-Quality Assemblies for Three Invasive Social Wasps from the &lt;i&gt;Vespula&lt;/i&gt; Genus.</title>
        <authorList>
            <person name="Harrop T.W.R."/>
            <person name="Guhlin J."/>
            <person name="McLaughlin G.M."/>
            <person name="Permina E."/>
            <person name="Stockwell P."/>
            <person name="Gilligan J."/>
            <person name="Le Lec M.F."/>
            <person name="Gruber M.A.M."/>
            <person name="Quinn O."/>
            <person name="Lovegrove M."/>
            <person name="Duncan E.J."/>
            <person name="Remnant E.J."/>
            <person name="Van Eeckhoven J."/>
            <person name="Graham B."/>
            <person name="Knapp R.A."/>
            <person name="Langford K.W."/>
            <person name="Kronenberg Z."/>
            <person name="Press M.O."/>
            <person name="Eacker S.M."/>
            <person name="Wilson-Rankin E.E."/>
            <person name="Purcell J."/>
            <person name="Lester P.J."/>
            <person name="Dearden P.K."/>
        </authorList>
    </citation>
    <scope>NUCLEOTIDE SEQUENCE</scope>
    <source>
        <strain evidence="1">Volc-1</strain>
    </source>
</reference>
<evidence type="ECO:0000313" key="1">
    <source>
        <dbReference type="EMBL" id="KAF7401877.1"/>
    </source>
</evidence>
<sequence length="213" mass="24829">MGSSNKSRRHYKKDSRFVADLYTFTYDDFDLEDDNDTTRAPVPVPEVTVLEKPKEEKDPEREDLIARFDRLIRGDPDDTLERICSNVKVREWSCKGKKKKLERARKPRSFISCTSIRIRSRNERRAYGDQRVEDLFTREEIREVDCTYIQGNTLFANSDGTTVRRLEGDSQWVRTPKTCALNAEESQAFSLAYKVVRIGSIPLCEHPLKLEPF</sequence>
<keyword evidence="2" id="KW-1185">Reference proteome</keyword>
<comment type="caution">
    <text evidence="1">The sequence shown here is derived from an EMBL/GenBank/DDBJ whole genome shotgun (WGS) entry which is preliminary data.</text>
</comment>
<dbReference type="Proteomes" id="UP000600918">
    <property type="component" value="Unassembled WGS sequence"/>
</dbReference>
<accession>A0A834K9J1</accession>
<name>A0A834K9J1_VESPE</name>
<dbReference type="EMBL" id="JACSDY010000017">
    <property type="protein sequence ID" value="KAF7401877.1"/>
    <property type="molecule type" value="Genomic_DNA"/>
</dbReference>
<proteinExistence type="predicted"/>